<dbReference type="HOGENOM" id="CLU_2157760_0_0_1"/>
<dbReference type="RefSeq" id="XP_003170607.1">
    <property type="nucleotide sequence ID" value="XM_003170559.1"/>
</dbReference>
<dbReference type="Proteomes" id="UP000002669">
    <property type="component" value="Unassembled WGS sequence"/>
</dbReference>
<dbReference type="VEuPathDB" id="FungiDB:MGYG_06593"/>
<protein>
    <submittedName>
        <fullName evidence="2">Uncharacterized protein</fullName>
    </submittedName>
</protein>
<sequence>MWAAYQAPAKQSIRPSSSADLQLADPRFSGSSCFSSRAFWVRPVSQRKGQERQKRQSDTDELLLVLNAPALFAGSGVSRTFFPLIVDSNTRFFPFLLATILSLSMLAGRCA</sequence>
<keyword evidence="3" id="KW-1185">Reference proteome</keyword>
<keyword evidence="1" id="KW-1133">Transmembrane helix</keyword>
<reference evidence="3" key="1">
    <citation type="journal article" date="2012" name="MBio">
        <title>Comparative genome analysis of Trichophyton rubrum and related dermatophytes reveals candidate genes involved in infection.</title>
        <authorList>
            <person name="Martinez D.A."/>
            <person name="Oliver B.G."/>
            <person name="Graeser Y."/>
            <person name="Goldberg J.M."/>
            <person name="Li W."/>
            <person name="Martinez-Rossi N.M."/>
            <person name="Monod M."/>
            <person name="Shelest E."/>
            <person name="Barton R.C."/>
            <person name="Birch E."/>
            <person name="Brakhage A.A."/>
            <person name="Chen Z."/>
            <person name="Gurr S.J."/>
            <person name="Heiman D."/>
            <person name="Heitman J."/>
            <person name="Kosti I."/>
            <person name="Rossi A."/>
            <person name="Saif S."/>
            <person name="Samalova M."/>
            <person name="Saunders C.W."/>
            <person name="Shea T."/>
            <person name="Summerbell R.C."/>
            <person name="Xu J."/>
            <person name="Young S."/>
            <person name="Zeng Q."/>
            <person name="Birren B.W."/>
            <person name="Cuomo C.A."/>
            <person name="White T.C."/>
        </authorList>
    </citation>
    <scope>NUCLEOTIDE SEQUENCE [LARGE SCALE GENOMIC DNA]</scope>
    <source>
        <strain evidence="3">ATCC MYA-4604 / CBS 118893</strain>
    </source>
</reference>
<feature type="transmembrane region" description="Helical" evidence="1">
    <location>
        <begin position="62"/>
        <end position="86"/>
    </location>
</feature>
<keyword evidence="1" id="KW-0472">Membrane</keyword>
<evidence type="ECO:0000313" key="3">
    <source>
        <dbReference type="Proteomes" id="UP000002669"/>
    </source>
</evidence>
<evidence type="ECO:0000256" key="1">
    <source>
        <dbReference type="SAM" id="Phobius"/>
    </source>
</evidence>
<dbReference type="EMBL" id="DS989827">
    <property type="protein sequence ID" value="EFR03599.1"/>
    <property type="molecule type" value="Genomic_DNA"/>
</dbReference>
<dbReference type="AlphaFoldDB" id="E4V2N7"/>
<organism evidence="3">
    <name type="scientific">Arthroderma gypseum (strain ATCC MYA-4604 / CBS 118893)</name>
    <name type="common">Microsporum gypseum</name>
    <dbReference type="NCBI Taxonomy" id="535722"/>
    <lineage>
        <taxon>Eukaryota</taxon>
        <taxon>Fungi</taxon>
        <taxon>Dikarya</taxon>
        <taxon>Ascomycota</taxon>
        <taxon>Pezizomycotina</taxon>
        <taxon>Eurotiomycetes</taxon>
        <taxon>Eurotiomycetidae</taxon>
        <taxon>Onygenales</taxon>
        <taxon>Arthrodermataceae</taxon>
        <taxon>Nannizzia</taxon>
    </lineage>
</organism>
<dbReference type="GeneID" id="10025846"/>
<dbReference type="InParanoid" id="E4V2N7"/>
<proteinExistence type="predicted"/>
<gene>
    <name evidence="2" type="ORF">MGYG_06593</name>
</gene>
<feature type="transmembrane region" description="Helical" evidence="1">
    <location>
        <begin position="92"/>
        <end position="110"/>
    </location>
</feature>
<evidence type="ECO:0000313" key="2">
    <source>
        <dbReference type="EMBL" id="EFR03599.1"/>
    </source>
</evidence>
<keyword evidence="1" id="KW-0812">Transmembrane</keyword>
<name>E4V2N7_ARTGP</name>
<accession>E4V2N7</accession>